<evidence type="ECO:0000313" key="11">
    <source>
        <dbReference type="EMBL" id="OAG17399.1"/>
    </source>
</evidence>
<dbReference type="OMA" id="IQGGAYI"/>
<reference evidence="11 12" key="1">
    <citation type="submission" date="2016-05" db="EMBL/GenBank/DDBJ databases">
        <title>Comparative analysis of secretome profiles of manganese(II)-oxidizing ascomycete fungi.</title>
        <authorList>
            <consortium name="DOE Joint Genome Institute"/>
            <person name="Zeiner C.A."/>
            <person name="Purvine S.O."/>
            <person name="Zink E.M."/>
            <person name="Wu S."/>
            <person name="Pasa-Tolic L."/>
            <person name="Chaput D.L."/>
            <person name="Haridas S."/>
            <person name="Grigoriev I.V."/>
            <person name="Santelli C.M."/>
            <person name="Hansel C.M."/>
        </authorList>
    </citation>
    <scope>NUCLEOTIDE SEQUENCE [LARGE SCALE GENOMIC DNA]</scope>
    <source>
        <strain evidence="11 12">SRC1lrK2f</strain>
    </source>
</reference>
<evidence type="ECO:0000256" key="5">
    <source>
        <dbReference type="ARBA" id="ARBA00023163"/>
    </source>
</evidence>
<dbReference type="SMART" id="SM01389">
    <property type="entry name" value="Spt4"/>
    <property type="match status" value="1"/>
</dbReference>
<evidence type="ECO:0000256" key="1">
    <source>
        <dbReference type="ARBA" id="ARBA00004123"/>
    </source>
</evidence>
<feature type="compositionally biased region" description="Polar residues" evidence="9">
    <location>
        <begin position="113"/>
        <end position="129"/>
    </location>
</feature>
<feature type="domain" description="Spt4/RpoE2 zinc finger" evidence="10">
    <location>
        <begin position="224"/>
        <end position="301"/>
    </location>
</feature>
<proteinExistence type="inferred from homology"/>
<dbReference type="GO" id="GO:0032044">
    <property type="term" value="C:DSIF complex"/>
    <property type="evidence" value="ECO:0007669"/>
    <property type="project" value="TreeGrafter"/>
</dbReference>
<dbReference type="GO" id="GO:0006355">
    <property type="term" value="P:regulation of DNA-templated transcription"/>
    <property type="evidence" value="ECO:0007669"/>
    <property type="project" value="InterPro"/>
</dbReference>
<evidence type="ECO:0000256" key="8">
    <source>
        <dbReference type="ARBA" id="ARBA00029869"/>
    </source>
</evidence>
<evidence type="ECO:0000256" key="9">
    <source>
        <dbReference type="SAM" id="MobiDB-lite"/>
    </source>
</evidence>
<dbReference type="GO" id="GO:0140673">
    <property type="term" value="P:transcription elongation-coupled chromatin remodeling"/>
    <property type="evidence" value="ECO:0007669"/>
    <property type="project" value="InterPro"/>
</dbReference>
<dbReference type="GO" id="GO:0008270">
    <property type="term" value="F:zinc ion binding"/>
    <property type="evidence" value="ECO:0007669"/>
    <property type="project" value="InterPro"/>
</dbReference>
<feature type="compositionally biased region" description="Polar residues" evidence="9">
    <location>
        <begin position="161"/>
        <end position="170"/>
    </location>
</feature>
<keyword evidence="5" id="KW-0804">Transcription</keyword>
<feature type="region of interest" description="Disordered" evidence="9">
    <location>
        <begin position="1"/>
        <end position="95"/>
    </location>
</feature>
<evidence type="ECO:0000256" key="4">
    <source>
        <dbReference type="ARBA" id="ARBA00020182"/>
    </source>
</evidence>
<gene>
    <name evidence="11" type="ORF">CC77DRAFT_250219</name>
</gene>
<feature type="region of interest" description="Disordered" evidence="9">
    <location>
        <begin position="113"/>
        <end position="192"/>
    </location>
</feature>
<organism evidence="11 12">
    <name type="scientific">Alternaria alternata</name>
    <name type="common">Alternaria rot fungus</name>
    <name type="synonym">Torula alternata</name>
    <dbReference type="NCBI Taxonomy" id="5599"/>
    <lineage>
        <taxon>Eukaryota</taxon>
        <taxon>Fungi</taxon>
        <taxon>Dikarya</taxon>
        <taxon>Ascomycota</taxon>
        <taxon>Pezizomycotina</taxon>
        <taxon>Dothideomycetes</taxon>
        <taxon>Pleosporomycetidae</taxon>
        <taxon>Pleosporales</taxon>
        <taxon>Pleosporineae</taxon>
        <taxon>Pleosporaceae</taxon>
        <taxon>Alternaria</taxon>
        <taxon>Alternaria sect. Alternaria</taxon>
        <taxon>Alternaria alternata complex</taxon>
    </lineage>
</organism>
<dbReference type="EMBL" id="KV441486">
    <property type="protein sequence ID" value="OAG17399.1"/>
    <property type="molecule type" value="Genomic_DNA"/>
</dbReference>
<keyword evidence="12" id="KW-1185">Reference proteome</keyword>
<dbReference type="Proteomes" id="UP000077248">
    <property type="component" value="Unassembled WGS sequence"/>
</dbReference>
<dbReference type="GO" id="GO:0000993">
    <property type="term" value="F:RNA polymerase II complex binding"/>
    <property type="evidence" value="ECO:0007669"/>
    <property type="project" value="TreeGrafter"/>
</dbReference>
<keyword evidence="6" id="KW-0539">Nucleus</keyword>
<dbReference type="VEuPathDB" id="FungiDB:CC77DRAFT_250219"/>
<evidence type="ECO:0000256" key="2">
    <source>
        <dbReference type="ARBA" id="ARBA00004584"/>
    </source>
</evidence>
<feature type="compositionally biased region" description="Polar residues" evidence="9">
    <location>
        <begin position="137"/>
        <end position="151"/>
    </location>
</feature>
<comment type="similarity">
    <text evidence="3">Belongs to the SPT4 family.</text>
</comment>
<dbReference type="Gene3D" id="3.30.40.210">
    <property type="match status" value="1"/>
</dbReference>
<sequence>MARKGVATVKTPNREDRYMTIDSDGEEVTPAASSPSDRTVSRKNSRADEHQYFAHELENVDPAASREPLNPSKVAESGPEPERRQPRQASGTVEQSRTLANALFPASFNNPVLPSVEASESPTSISAHQTPHRHQEPVQQPRSRLQKSATPSRAAGRGRVNASTDASVSSPIHHLGLTPENRHQTGQNSHPSLPSYIDNPNYFDMAQDMIQGGAYIAPGQQRNMRACMVCSIVRTQNQFLTQGCPNCEEILELAGNPEQINDCTSQVFEGLITVADTSRSWVARYQRLEGYKPGVYATQVEGILPDDVIGLVESAGINYVPRDGSEQDMLPKD</sequence>
<name>A0A177DF11_ALTAL</name>
<dbReference type="GO" id="GO:0000775">
    <property type="term" value="C:chromosome, centromeric region"/>
    <property type="evidence" value="ECO:0007669"/>
    <property type="project" value="UniProtKB-SubCell"/>
</dbReference>
<dbReference type="GeneID" id="29116461"/>
<dbReference type="InterPro" id="IPR029040">
    <property type="entry name" value="RPABC4/Spt4"/>
</dbReference>
<evidence type="ECO:0000256" key="3">
    <source>
        <dbReference type="ARBA" id="ARBA00010464"/>
    </source>
</evidence>
<evidence type="ECO:0000313" key="12">
    <source>
        <dbReference type="Proteomes" id="UP000077248"/>
    </source>
</evidence>
<dbReference type="RefSeq" id="XP_018382820.1">
    <property type="nucleotide sequence ID" value="XM_018530867.1"/>
</dbReference>
<dbReference type="AlphaFoldDB" id="A0A177DF11"/>
<evidence type="ECO:0000256" key="7">
    <source>
        <dbReference type="ARBA" id="ARBA00023328"/>
    </source>
</evidence>
<dbReference type="Pfam" id="PF06093">
    <property type="entry name" value="Spt4"/>
    <property type="match status" value="1"/>
</dbReference>
<dbReference type="KEGG" id="aalt:CC77DRAFT_250219"/>
<dbReference type="SUPFAM" id="SSF63393">
    <property type="entry name" value="RNA polymerase subunits"/>
    <property type="match status" value="1"/>
</dbReference>
<dbReference type="InterPro" id="IPR038510">
    <property type="entry name" value="Spt4_sf"/>
</dbReference>
<accession>A0A177DF11</accession>
<feature type="compositionally biased region" description="Basic and acidic residues" evidence="9">
    <location>
        <begin position="45"/>
        <end position="58"/>
    </location>
</feature>
<dbReference type="PANTHER" id="PTHR12882">
    <property type="entry name" value="SUPPRESSOR OF TY 4"/>
    <property type="match status" value="1"/>
</dbReference>
<dbReference type="PANTHER" id="PTHR12882:SF1">
    <property type="entry name" value="TRANSCRIPTION ELONGATION FACTOR SPT4"/>
    <property type="match status" value="1"/>
</dbReference>
<dbReference type="CDD" id="cd07973">
    <property type="entry name" value="Spt4"/>
    <property type="match status" value="1"/>
</dbReference>
<dbReference type="InterPro" id="IPR022800">
    <property type="entry name" value="Spt4/RpoE2_Znf"/>
</dbReference>
<comment type="subcellular location">
    <subcellularLocation>
        <location evidence="2">Chromosome</location>
        <location evidence="2">Centromere</location>
    </subcellularLocation>
    <subcellularLocation>
        <location evidence="1">Nucleus</location>
    </subcellularLocation>
</comment>
<protein>
    <recommendedName>
        <fullName evidence="4">Transcription elongation factor SPT4</fullName>
    </recommendedName>
    <alternativeName>
        <fullName evidence="8">Chromatin elongation factor SPT4</fullName>
    </alternativeName>
</protein>
<dbReference type="STRING" id="5599.A0A177DF11"/>
<keyword evidence="7" id="KW-0137">Centromere</keyword>
<evidence type="ECO:0000256" key="6">
    <source>
        <dbReference type="ARBA" id="ARBA00023242"/>
    </source>
</evidence>
<evidence type="ECO:0000259" key="10">
    <source>
        <dbReference type="SMART" id="SM01389"/>
    </source>
</evidence>
<dbReference type="InterPro" id="IPR009287">
    <property type="entry name" value="Spt4"/>
</dbReference>